<dbReference type="SUPFAM" id="SSF50969">
    <property type="entry name" value="YVTN repeat-like/Quinoprotein amine dehydrogenase"/>
    <property type="match status" value="1"/>
</dbReference>
<dbReference type="AlphaFoldDB" id="A0A918F228"/>
<dbReference type="EMBL" id="BMQL01000002">
    <property type="protein sequence ID" value="GGQ97707.1"/>
    <property type="molecule type" value="Genomic_DNA"/>
</dbReference>
<comment type="caution">
    <text evidence="1">The sequence shown here is derived from an EMBL/GenBank/DDBJ whole genome shotgun (WGS) entry which is preliminary data.</text>
</comment>
<dbReference type="Proteomes" id="UP000603865">
    <property type="component" value="Unassembled WGS sequence"/>
</dbReference>
<proteinExistence type="predicted"/>
<accession>A0A918F228</accession>
<evidence type="ECO:0000313" key="2">
    <source>
        <dbReference type="Proteomes" id="UP000603865"/>
    </source>
</evidence>
<keyword evidence="2" id="KW-1185">Reference proteome</keyword>
<sequence length="342" mass="38446">MQEMRRSVFDIPIGFTLNSLMWQGNDLIGWASGGRRIEFTRSVPEIGFALGYCVDSAICSEDGQFTVLYERLGTKAVVLRGHQVLRELNRSYYCADAYEYPIALSRLKNGRHVIAHCPEEYNILDLEDLETGESLTPRMGQPDDYFYSRLRFSPSGERLLSCGWVWHPWNTLTVHGVPEVLESPEKLNSTSTYGLSLTSEVQSADFLDDDRLLVAFDLGEDGGEGQYTHLAVIHLPDGRQDSTVNLPRTTGTIYVIGDHVLTLYEYPRLYRIASGELIAQWPEFSTGRQTSSILISEEVPAPFAFDRRGLRFAVAQTDTVTVIELGNSSQVLDRVLSEKKCS</sequence>
<dbReference type="RefSeq" id="WP_189088182.1">
    <property type="nucleotide sequence ID" value="NZ_BMQL01000002.1"/>
</dbReference>
<gene>
    <name evidence="1" type="ORF">GCM10008957_07750</name>
</gene>
<reference evidence="1" key="2">
    <citation type="submission" date="2020-09" db="EMBL/GenBank/DDBJ databases">
        <authorList>
            <person name="Sun Q."/>
            <person name="Ohkuma M."/>
        </authorList>
    </citation>
    <scope>NUCLEOTIDE SEQUENCE</scope>
    <source>
        <strain evidence="1">JCM 31311</strain>
    </source>
</reference>
<protein>
    <submittedName>
        <fullName evidence="1">Uncharacterized protein</fullName>
    </submittedName>
</protein>
<organism evidence="1 2">
    <name type="scientific">Deinococcus ruber</name>
    <dbReference type="NCBI Taxonomy" id="1848197"/>
    <lineage>
        <taxon>Bacteria</taxon>
        <taxon>Thermotogati</taxon>
        <taxon>Deinococcota</taxon>
        <taxon>Deinococci</taxon>
        <taxon>Deinococcales</taxon>
        <taxon>Deinococcaceae</taxon>
        <taxon>Deinococcus</taxon>
    </lineage>
</organism>
<reference evidence="1" key="1">
    <citation type="journal article" date="2014" name="Int. J. Syst. Evol. Microbiol.">
        <title>Complete genome sequence of Corynebacterium casei LMG S-19264T (=DSM 44701T), isolated from a smear-ripened cheese.</title>
        <authorList>
            <consortium name="US DOE Joint Genome Institute (JGI-PGF)"/>
            <person name="Walter F."/>
            <person name="Albersmeier A."/>
            <person name="Kalinowski J."/>
            <person name="Ruckert C."/>
        </authorList>
    </citation>
    <scope>NUCLEOTIDE SEQUENCE</scope>
    <source>
        <strain evidence="1">JCM 31311</strain>
    </source>
</reference>
<dbReference type="InterPro" id="IPR011044">
    <property type="entry name" value="Quino_amine_DH_bsu"/>
</dbReference>
<name>A0A918F228_9DEIO</name>
<evidence type="ECO:0000313" key="1">
    <source>
        <dbReference type="EMBL" id="GGQ97707.1"/>
    </source>
</evidence>